<dbReference type="GO" id="GO:0006511">
    <property type="term" value="P:ubiquitin-dependent protein catabolic process"/>
    <property type="evidence" value="ECO:0007669"/>
    <property type="project" value="TreeGrafter"/>
</dbReference>
<dbReference type="Gene3D" id="3.30.2160.10">
    <property type="entry name" value="Hect, E3 ligase catalytic domain"/>
    <property type="match status" value="1"/>
</dbReference>
<sequence length="1362" mass="151980">MWSFEGEHRKRPNVSLSGASRLDSKTAFLEKLRKEREARENNKKREVAAVRLQAFIRGYLCRTRTNHQCRKAYNDLLHSAASPLTQPVAKALCLKMLHMFKFKHDANRLVLLCSLLVRNSFSLLEWAIQEPQVWPNILAQILHLSLDIIANPATYTVGDSSSSTTVGPSHAGPLRLLEVVTQPQYLPSEATLQQYGSCIFSVITPLIKTGYFQQLIKLLVDKVPEVDEKTCKMSSPLASSLLNLIVYPIFLVATCRRPSEHWDPMAFPNVDLPFVAALKPKKQPTACTDSTDKSQSQSSDTEESKLTTSAESELQSSSADNIEIEEQSHTVDTHVSQNPTVDADALPGESNSDFQNRTVVEPMDEGSNSSTESNSLAKSIEYISVVSSDKTSSGSCNRNVKSKTGKSSREEDTDEGDKGKFLRISDPDGKNEDNSTVAVIPPKCSPETSGKLMCYAFGDVATVAPANFINLTLYKLVEEVFASSKASQVYNYLVPCIEDSNLLLRHPSATHALIQAVHMVLADSTPQPSGAHGKHKSSKAADSVDFEAPSKLVVLLTLVPMKTVLPTTSLQLYLQFCKRLVGQTVQFLPVHRRQISDGGDYEMDSEEELDDSDLDDDDDEDTDDLKVVTSGARYRPQHHAAPSELMIQLGEWCLSHINSPGYVSWLLDEVENTKLDPEVLTEFCGLTHTLLTAPCLTLFQCRLMYGVVGRQQMQRAMWSLLVGLYPSWVTAPTQSHDWRSRGSRRLLDTVSRGSNLEPRDRDTLVPVLVAFVTTTLAVLATLHDSELLTSPPDSLESLLYSMKEDSSEDPAAASSADGVVAARGSSFPFGAAELVIISGTLRDVCVGLAELAHPDTRASTSTDVAYKPIWDHCFGSCVDVVRQLHLRDTRRKFCPPGHWLTSRVSLPEVPQTASFRSLLRNRGASRQRTFMPTRWKTRAKLMDESESGSNAMLGRYERIRATVLQELPFVFSFTDRAEVFLRLVQEDRSVAQQNSSFNVGPSISIRVRRTHLYEDSFEKLSPSNEPNMRLHMRVKYLNAAGALEAGVDGGGLFREFLSELLRSAFDPNRGFFLMTRENTLYPNPSARLIHDDIQSHFYFIGRMLGKALYEKLLVEIPLAGFFLSKLLSRKGFSIEFHHLDSLDPELCKNLLYLKTHKGDVQELGLDFTVLISELGHNTIVELIPDGANIPVTSENKIEYIYRMADFKLNKQIAKQCYAFRKGLHDVVPAEWLQLFDWKELQTMISGAAAPVNIADLKENSKYAGEYFNKHPTIKLFWQVVEQFNEKQRGQLLKFVTSCSRPPLLGFKDLCPPFCIQPSGSDQRLPSAATCMNLLKLPEYSDPITLKEKLLYSITSNAGFELS</sequence>
<feature type="region of interest" description="Disordered" evidence="14">
    <location>
        <begin position="389"/>
        <end position="442"/>
    </location>
</feature>
<feature type="region of interest" description="Disordered" evidence="14">
    <location>
        <begin position="283"/>
        <end position="355"/>
    </location>
</feature>
<dbReference type="SMART" id="SM00015">
    <property type="entry name" value="IQ"/>
    <property type="match status" value="1"/>
</dbReference>
<evidence type="ECO:0000256" key="4">
    <source>
        <dbReference type="ARBA" id="ARBA00022499"/>
    </source>
</evidence>
<keyword evidence="4" id="KW-1017">Isopeptide bond</keyword>
<dbReference type="SMART" id="SM00119">
    <property type="entry name" value="HECTc"/>
    <property type="match status" value="1"/>
</dbReference>
<feature type="region of interest" description="Disordered" evidence="14">
    <location>
        <begin position="597"/>
        <end position="623"/>
    </location>
</feature>
<proteinExistence type="evidence at transcript level"/>
<feature type="compositionally biased region" description="Polar residues" evidence="14">
    <location>
        <begin position="306"/>
        <end position="320"/>
    </location>
</feature>
<evidence type="ECO:0000256" key="11">
    <source>
        <dbReference type="ARBA" id="ARBA00077269"/>
    </source>
</evidence>
<evidence type="ECO:0000259" key="15">
    <source>
        <dbReference type="PROSITE" id="PS50237"/>
    </source>
</evidence>
<keyword evidence="16" id="KW-0436">Ligase</keyword>
<dbReference type="FunFam" id="3.90.1750.10:FF:000014">
    <property type="entry name" value="Putative Ubiquitin-protein ligase E3C"/>
    <property type="match status" value="1"/>
</dbReference>
<organism evidence="16">
    <name type="scientific">Hirondellea gigas</name>
    <dbReference type="NCBI Taxonomy" id="1518452"/>
    <lineage>
        <taxon>Eukaryota</taxon>
        <taxon>Metazoa</taxon>
        <taxon>Ecdysozoa</taxon>
        <taxon>Arthropoda</taxon>
        <taxon>Crustacea</taxon>
        <taxon>Multicrustacea</taxon>
        <taxon>Malacostraca</taxon>
        <taxon>Eumalacostraca</taxon>
        <taxon>Peracarida</taxon>
        <taxon>Amphipoda</taxon>
        <taxon>Amphilochidea</taxon>
        <taxon>Lysianassida</taxon>
        <taxon>Lysianassidira</taxon>
        <taxon>Lysianassoidea</taxon>
        <taxon>Lysianassidae</taxon>
        <taxon>Hirondellea</taxon>
    </lineage>
</organism>
<dbReference type="SUPFAM" id="SSF56204">
    <property type="entry name" value="Hect, E3 ligase catalytic domain"/>
    <property type="match status" value="1"/>
</dbReference>
<evidence type="ECO:0000256" key="12">
    <source>
        <dbReference type="ARBA" id="ARBA00081642"/>
    </source>
</evidence>
<protein>
    <recommendedName>
        <fullName evidence="10">Ubiquitin-protein ligase E3C</fullName>
        <ecNumber evidence="3">2.3.2.26</ecNumber>
    </recommendedName>
    <alternativeName>
        <fullName evidence="11">HECT-type ubiquitin transferase E3C</fullName>
    </alternativeName>
    <alternativeName>
        <fullName evidence="12">RTA-associated ubiquitin ligase</fullName>
    </alternativeName>
</protein>
<keyword evidence="5" id="KW-0808">Transferase</keyword>
<evidence type="ECO:0000256" key="1">
    <source>
        <dbReference type="ARBA" id="ARBA00000885"/>
    </source>
</evidence>
<dbReference type="FunFam" id="3.30.2160.10:FF:000002">
    <property type="entry name" value="Putative Ubiquitin-protein ligase E3C"/>
    <property type="match status" value="1"/>
</dbReference>
<dbReference type="FunFam" id="3.30.2410.10:FF:000011">
    <property type="entry name" value="Putative Ubiquitin-protein ligase E3C"/>
    <property type="match status" value="1"/>
</dbReference>
<dbReference type="PANTHER" id="PTHR45700:SF2">
    <property type="entry name" value="UBIQUITIN-PROTEIN LIGASE E3C"/>
    <property type="match status" value="1"/>
</dbReference>
<dbReference type="PROSITE" id="PS50237">
    <property type="entry name" value="HECT"/>
    <property type="match status" value="1"/>
</dbReference>
<comment type="similarity">
    <text evidence="8">Belongs to the UBE3C family.</text>
</comment>
<evidence type="ECO:0000256" key="14">
    <source>
        <dbReference type="SAM" id="MobiDB-lite"/>
    </source>
</evidence>
<keyword evidence="6 13" id="KW-0833">Ubl conjugation pathway</keyword>
<reference evidence="16" key="1">
    <citation type="journal article" date="2018" name="Biosci. Biotechnol. Biochem.">
        <title>Polysaccharide hydrolase of the hadal zone amphipods Hirondellea gigas.</title>
        <authorList>
            <person name="Kobayashi H."/>
            <person name="Nagahama T."/>
            <person name="Arai W."/>
            <person name="Sasagawa Y."/>
            <person name="Umeda M."/>
            <person name="Hayashi T."/>
            <person name="Nikaido I."/>
            <person name="Watanabe H."/>
            <person name="Oguri K."/>
            <person name="Kitazato H."/>
            <person name="Fujioka K."/>
            <person name="Kido Y."/>
            <person name="Takami H."/>
        </authorList>
    </citation>
    <scope>NUCLEOTIDE SEQUENCE</scope>
    <source>
        <tissue evidence="16">Whole body</tissue>
    </source>
</reference>
<dbReference type="InterPro" id="IPR035983">
    <property type="entry name" value="Hect_E3_ubiquitin_ligase"/>
</dbReference>
<dbReference type="Pfam" id="PF00632">
    <property type="entry name" value="HECT"/>
    <property type="match status" value="1"/>
</dbReference>
<evidence type="ECO:0000256" key="5">
    <source>
        <dbReference type="ARBA" id="ARBA00022679"/>
    </source>
</evidence>
<dbReference type="GO" id="GO:0016874">
    <property type="term" value="F:ligase activity"/>
    <property type="evidence" value="ECO:0007669"/>
    <property type="project" value="UniProtKB-KW"/>
</dbReference>
<dbReference type="GO" id="GO:0009966">
    <property type="term" value="P:regulation of signal transduction"/>
    <property type="evidence" value="ECO:0007669"/>
    <property type="project" value="UniProtKB-ARBA"/>
</dbReference>
<evidence type="ECO:0000256" key="3">
    <source>
        <dbReference type="ARBA" id="ARBA00012485"/>
    </source>
</evidence>
<feature type="compositionally biased region" description="Basic and acidic residues" evidence="14">
    <location>
        <begin position="416"/>
        <end position="433"/>
    </location>
</feature>
<dbReference type="Gene3D" id="3.90.1750.10">
    <property type="entry name" value="Hect, E3 ligase catalytic domains"/>
    <property type="match status" value="1"/>
</dbReference>
<comment type="subunit">
    <text evidence="9">Interacts with 26S proteasomes. Interacts (via the HECT domain) with UBE2D1 and, less efficiently, with UBE2L3.</text>
</comment>
<evidence type="ECO:0000256" key="9">
    <source>
        <dbReference type="ARBA" id="ARBA00063372"/>
    </source>
</evidence>
<feature type="compositionally biased region" description="Acidic residues" evidence="14">
    <location>
        <begin position="599"/>
        <end position="623"/>
    </location>
</feature>
<dbReference type="InterPro" id="IPR044611">
    <property type="entry name" value="E3A/B/C-like"/>
</dbReference>
<comment type="catalytic activity">
    <reaction evidence="1">
        <text>S-ubiquitinyl-[E2 ubiquitin-conjugating enzyme]-L-cysteine + [acceptor protein]-L-lysine = [E2 ubiquitin-conjugating enzyme]-L-cysteine + N(6)-ubiquitinyl-[acceptor protein]-L-lysine.</text>
        <dbReference type="EC" id="2.3.2.26"/>
    </reaction>
</comment>
<evidence type="ECO:0000256" key="13">
    <source>
        <dbReference type="PROSITE-ProRule" id="PRU00104"/>
    </source>
</evidence>
<dbReference type="GO" id="GO:0061630">
    <property type="term" value="F:ubiquitin protein ligase activity"/>
    <property type="evidence" value="ECO:0007669"/>
    <property type="project" value="UniProtKB-EC"/>
</dbReference>
<evidence type="ECO:0000313" key="16">
    <source>
        <dbReference type="EMBL" id="LAB67547.1"/>
    </source>
</evidence>
<evidence type="ECO:0000256" key="8">
    <source>
        <dbReference type="ARBA" id="ARBA00061050"/>
    </source>
</evidence>
<evidence type="ECO:0000256" key="10">
    <source>
        <dbReference type="ARBA" id="ARBA00067506"/>
    </source>
</evidence>
<feature type="active site" description="Glycyl thioester intermediate" evidence="13">
    <location>
        <position position="1330"/>
    </location>
</feature>
<evidence type="ECO:0000256" key="6">
    <source>
        <dbReference type="ARBA" id="ARBA00022786"/>
    </source>
</evidence>
<dbReference type="CDD" id="cd00078">
    <property type="entry name" value="HECTc"/>
    <property type="match status" value="1"/>
</dbReference>
<comment type="pathway">
    <text evidence="2">Protein modification; protein ubiquitination.</text>
</comment>
<keyword evidence="7" id="KW-0832">Ubl conjugation</keyword>
<accession>A0A2P2I0I0</accession>
<evidence type="ECO:0000256" key="7">
    <source>
        <dbReference type="ARBA" id="ARBA00022843"/>
    </source>
</evidence>
<dbReference type="InterPro" id="IPR000569">
    <property type="entry name" value="HECT_dom"/>
</dbReference>
<dbReference type="EMBL" id="IACF01001870">
    <property type="protein sequence ID" value="LAB67547.1"/>
    <property type="molecule type" value="mRNA"/>
</dbReference>
<dbReference type="EC" id="2.3.2.26" evidence="3"/>
<dbReference type="GO" id="GO:0000209">
    <property type="term" value="P:protein polyubiquitination"/>
    <property type="evidence" value="ECO:0007669"/>
    <property type="project" value="InterPro"/>
</dbReference>
<name>A0A2P2I0I0_9CRUS</name>
<dbReference type="InterPro" id="IPR000048">
    <property type="entry name" value="IQ_motif_EF-hand-BS"/>
</dbReference>
<dbReference type="PANTHER" id="PTHR45700">
    <property type="entry name" value="UBIQUITIN-PROTEIN LIGASE E3C"/>
    <property type="match status" value="1"/>
</dbReference>
<dbReference type="PROSITE" id="PS50096">
    <property type="entry name" value="IQ"/>
    <property type="match status" value="1"/>
</dbReference>
<evidence type="ECO:0000256" key="2">
    <source>
        <dbReference type="ARBA" id="ARBA00004906"/>
    </source>
</evidence>
<feature type="domain" description="HECT" evidence="15">
    <location>
        <begin position="1024"/>
        <end position="1362"/>
    </location>
</feature>
<dbReference type="Gene3D" id="3.30.2410.10">
    <property type="entry name" value="Hect, E3 ligase catalytic domain"/>
    <property type="match status" value="1"/>
</dbReference>